<dbReference type="GO" id="GO:0030254">
    <property type="term" value="P:protein secretion by the type III secretion system"/>
    <property type="evidence" value="ECO:0007669"/>
    <property type="project" value="InterPro"/>
</dbReference>
<accession>A0A2S5KQP9</accession>
<protein>
    <submittedName>
        <fullName evidence="1">Type III chaperone ShcO1</fullName>
    </submittedName>
</protein>
<dbReference type="AlphaFoldDB" id="A0A2S5KQP9"/>
<dbReference type="SUPFAM" id="SSF69635">
    <property type="entry name" value="Type III secretory system chaperone-like"/>
    <property type="match status" value="1"/>
</dbReference>
<comment type="caution">
    <text evidence="1">The sequence shown here is derived from an EMBL/GenBank/DDBJ whole genome shotgun (WGS) entry which is preliminary data.</text>
</comment>
<name>A0A2S5KQP9_9PROT</name>
<sequence length="163" mass="18062">MDNYPTQRLENVLRPLGADSAQLEALRQEGHLLWPLSAGNECLLVASADGKSVFIIHSLTSIDPEQDGRLLALSLHLNLTPAHTLNASIALDIDQRLLCLRYSHSLTHGDAEPLGQVLEQLQQLSLQLRETIARFRQDQQALLNRSANPAAMRGRSLMSEKQP</sequence>
<proteinExistence type="predicted"/>
<dbReference type="OrthoDB" id="6984729at2"/>
<dbReference type="Proteomes" id="UP000238196">
    <property type="component" value="Unassembled WGS sequence"/>
</dbReference>
<evidence type="ECO:0000313" key="1">
    <source>
        <dbReference type="EMBL" id="PPC76859.1"/>
    </source>
</evidence>
<dbReference type="EMBL" id="PRLP01000040">
    <property type="protein sequence ID" value="PPC76859.1"/>
    <property type="molecule type" value="Genomic_DNA"/>
</dbReference>
<dbReference type="Gene3D" id="3.30.1460.10">
    <property type="match status" value="1"/>
</dbReference>
<organism evidence="1 2">
    <name type="scientific">Proteobacteria bacterium 228</name>
    <dbReference type="NCBI Taxonomy" id="2083153"/>
    <lineage>
        <taxon>Bacteria</taxon>
        <taxon>Pseudomonadati</taxon>
        <taxon>Pseudomonadota</taxon>
    </lineage>
</organism>
<gene>
    <name evidence="1" type="ORF">C4K68_13570</name>
</gene>
<evidence type="ECO:0000313" key="2">
    <source>
        <dbReference type="Proteomes" id="UP000238196"/>
    </source>
</evidence>
<reference evidence="1 2" key="1">
    <citation type="submission" date="2018-02" db="EMBL/GenBank/DDBJ databases">
        <title>novel marine gammaproteobacteria from coastal saline agro ecosystem.</title>
        <authorList>
            <person name="Krishnan R."/>
            <person name="Ramesh Kumar N."/>
        </authorList>
    </citation>
    <scope>NUCLEOTIDE SEQUENCE [LARGE SCALE GENOMIC DNA]</scope>
    <source>
        <strain evidence="1 2">228</strain>
    </source>
</reference>
<dbReference type="InterPro" id="IPR010261">
    <property type="entry name" value="Tir_chaperone"/>
</dbReference>
<dbReference type="Pfam" id="PF05932">
    <property type="entry name" value="CesT"/>
    <property type="match status" value="1"/>
</dbReference>